<organism evidence="2 3">
    <name type="scientific">Neorhizobium galegae bv. officinalis</name>
    <dbReference type="NCBI Taxonomy" id="323656"/>
    <lineage>
        <taxon>Bacteria</taxon>
        <taxon>Pseudomonadati</taxon>
        <taxon>Pseudomonadota</taxon>
        <taxon>Alphaproteobacteria</taxon>
        <taxon>Hyphomicrobiales</taxon>
        <taxon>Rhizobiaceae</taxon>
        <taxon>Rhizobium/Agrobacterium group</taxon>
        <taxon>Neorhizobium</taxon>
    </lineage>
</organism>
<dbReference type="Gene3D" id="3.40.50.2000">
    <property type="entry name" value="Glycogen Phosphorylase B"/>
    <property type="match status" value="2"/>
</dbReference>
<dbReference type="Pfam" id="PF13692">
    <property type="entry name" value="Glyco_trans_1_4"/>
    <property type="match status" value="1"/>
</dbReference>
<dbReference type="RefSeq" id="WP_046668162.1">
    <property type="nucleotide sequence ID" value="NZ_CCRH01000012.1"/>
</dbReference>
<dbReference type="InterPro" id="IPR028098">
    <property type="entry name" value="Glyco_trans_4-like_N"/>
</dbReference>
<dbReference type="PANTHER" id="PTHR12526">
    <property type="entry name" value="GLYCOSYLTRANSFERASE"/>
    <property type="match status" value="1"/>
</dbReference>
<name>A0A0T7FT46_NEOGA</name>
<evidence type="ECO:0000259" key="1">
    <source>
        <dbReference type="Pfam" id="PF13439"/>
    </source>
</evidence>
<dbReference type="Proteomes" id="UP000046176">
    <property type="component" value="Unassembled WGS sequence"/>
</dbReference>
<dbReference type="GO" id="GO:0016757">
    <property type="term" value="F:glycosyltransferase activity"/>
    <property type="evidence" value="ECO:0007669"/>
    <property type="project" value="UniProtKB-ARBA"/>
</dbReference>
<dbReference type="CDD" id="cd03801">
    <property type="entry name" value="GT4_PimA-like"/>
    <property type="match status" value="1"/>
</dbReference>
<protein>
    <submittedName>
        <fullName evidence="2">Glycosyltransferase, family 1</fullName>
    </submittedName>
</protein>
<dbReference type="AlphaFoldDB" id="A0A0T7FT46"/>
<reference evidence="2 3" key="1">
    <citation type="submission" date="2014-08" db="EMBL/GenBank/DDBJ databases">
        <authorList>
            <person name="Chen Y.-H."/>
        </authorList>
    </citation>
    <scope>NUCLEOTIDE SEQUENCE [LARGE SCALE GENOMIC DNA]</scope>
</reference>
<dbReference type="SUPFAM" id="SSF53756">
    <property type="entry name" value="UDP-Glycosyltransferase/glycogen phosphorylase"/>
    <property type="match status" value="1"/>
</dbReference>
<keyword evidence="2" id="KW-0808">Transferase</keyword>
<sequence length="347" mass="36367">MSRDLVFAYPGELETRTGGYGYDRRAVAALRDLGWNVELISLGDGFPNPAAKQLDEAGGRLSGLADDSLVLIDGLAFGAMDEWAGREAKRLKITALVHHPLALETGLDSKQQQAAAAREKAALAHTRGVIVTSHATAAELAANYAIPADKITVAIPGMDPAPLAVGGGDPPLILSVGTLTHRKGHDILISSLEKLRDLPWTCRIVGSKMLDPGIAAELERQVAQSGLANRIELAGQIDDTRPEFAKADIFALASRYEGYGMVFAEALAQGLPIVGCAAGAVPDVVPKSAGFLVPPDDPDAFAAALRRLLEEPETRISMADAAAIAGAGLPSWRDTAVIISGFLETAP</sequence>
<dbReference type="EMBL" id="CCRH01000012">
    <property type="protein sequence ID" value="CDZ38177.1"/>
    <property type="molecule type" value="Genomic_DNA"/>
</dbReference>
<proteinExistence type="predicted"/>
<dbReference type="Pfam" id="PF13439">
    <property type="entry name" value="Glyco_transf_4"/>
    <property type="match status" value="1"/>
</dbReference>
<gene>
    <name evidence="2" type="ORF">NGAL_HAMBI1145_42430</name>
</gene>
<accession>A0A0T7FT46</accession>
<dbReference type="OrthoDB" id="9781738at2"/>
<evidence type="ECO:0000313" key="2">
    <source>
        <dbReference type="EMBL" id="CDZ38177.1"/>
    </source>
</evidence>
<evidence type="ECO:0000313" key="3">
    <source>
        <dbReference type="Proteomes" id="UP000046176"/>
    </source>
</evidence>
<feature type="domain" description="Glycosyltransferase subfamily 4-like N-terminal" evidence="1">
    <location>
        <begin position="83"/>
        <end position="160"/>
    </location>
</feature>